<dbReference type="Pfam" id="PF01458">
    <property type="entry name" value="SUFBD_core"/>
    <property type="match status" value="1"/>
</dbReference>
<evidence type="ECO:0000259" key="2">
    <source>
        <dbReference type="Pfam" id="PF19295"/>
    </source>
</evidence>
<evidence type="ECO:0000313" key="3">
    <source>
        <dbReference type="EMBL" id="KKK53029.1"/>
    </source>
</evidence>
<feature type="domain" description="SUF system FeS cluster assembly SufBD N-terminal" evidence="2">
    <location>
        <begin position="17"/>
        <end position="96"/>
    </location>
</feature>
<gene>
    <name evidence="3" type="ORF">LCGC14_3098880</name>
</gene>
<accession>A0A0F8YFT1</accession>
<dbReference type="AlphaFoldDB" id="A0A0F8YFT1"/>
<dbReference type="Pfam" id="PF19295">
    <property type="entry name" value="SufBD_N"/>
    <property type="match status" value="1"/>
</dbReference>
<evidence type="ECO:0008006" key="4">
    <source>
        <dbReference type="Google" id="ProtNLM"/>
    </source>
</evidence>
<sequence length="346" mass="37146">PVDLRRIAPWDDSWASLVFINGRYSQALSKGPAAPDGARVTNLAEAILGDGGVIEEHLARHATFENDGFAALNTAFLQDGAFVHVPDGRSLQSPLHLIFVTADNAQPTVTYPRTLIVAGSESKLTVIESYVSLSPGRYFTDAVTEIVVGDGAQVEHYRLLLESLDAFHVGTSRVYQGQDSTFSSTSFARGAAIGRSDFRVLLDAPGSSCLLRGLYVTSGTQHIDNYINIDHAKPHTTSRLKYKGIVDGKSRAIFGGIVLVRPGAVKADAQQSDKNLILSEEAEIDSKPSLEIYADDVKCGHGATAGSLAEDAMFYMRSRGLDAETATAYLIKGFASEIVDAIEPEP</sequence>
<dbReference type="InterPro" id="IPR037284">
    <property type="entry name" value="SUF_FeS_clus_asmbl_SufBD_sf"/>
</dbReference>
<dbReference type="InterPro" id="IPR000825">
    <property type="entry name" value="SUF_FeS_clus_asmbl_SufBD_core"/>
</dbReference>
<protein>
    <recommendedName>
        <fullName evidence="4">Fe-S cluster assembly protein SufD</fullName>
    </recommendedName>
</protein>
<dbReference type="SUPFAM" id="SSF101960">
    <property type="entry name" value="Stabilizer of iron transporter SufD"/>
    <property type="match status" value="1"/>
</dbReference>
<dbReference type="InterPro" id="IPR055346">
    <property type="entry name" value="Fe-S_cluster_assembly_SufBD"/>
</dbReference>
<organism evidence="3">
    <name type="scientific">marine sediment metagenome</name>
    <dbReference type="NCBI Taxonomy" id="412755"/>
    <lineage>
        <taxon>unclassified sequences</taxon>
        <taxon>metagenomes</taxon>
        <taxon>ecological metagenomes</taxon>
    </lineage>
</organism>
<feature type="domain" description="SUF system FeS cluster assembly SufBD core" evidence="1">
    <location>
        <begin position="105"/>
        <end position="334"/>
    </location>
</feature>
<dbReference type="InterPro" id="IPR011542">
    <property type="entry name" value="SUF_FeS_clus_asmbl_SufD"/>
</dbReference>
<dbReference type="NCBIfam" id="TIGR01981">
    <property type="entry name" value="sufD"/>
    <property type="match status" value="1"/>
</dbReference>
<dbReference type="InterPro" id="IPR045595">
    <property type="entry name" value="SufBD_N"/>
</dbReference>
<dbReference type="EMBL" id="LAZR01066712">
    <property type="protein sequence ID" value="KKK53029.1"/>
    <property type="molecule type" value="Genomic_DNA"/>
</dbReference>
<evidence type="ECO:0000259" key="1">
    <source>
        <dbReference type="Pfam" id="PF01458"/>
    </source>
</evidence>
<reference evidence="3" key="1">
    <citation type="journal article" date="2015" name="Nature">
        <title>Complex archaea that bridge the gap between prokaryotes and eukaryotes.</title>
        <authorList>
            <person name="Spang A."/>
            <person name="Saw J.H."/>
            <person name="Jorgensen S.L."/>
            <person name="Zaremba-Niedzwiedzka K."/>
            <person name="Martijn J."/>
            <person name="Lind A.E."/>
            <person name="van Eijk R."/>
            <person name="Schleper C."/>
            <person name="Guy L."/>
            <person name="Ettema T.J."/>
        </authorList>
    </citation>
    <scope>NUCLEOTIDE SEQUENCE</scope>
</reference>
<comment type="caution">
    <text evidence="3">The sequence shown here is derived from an EMBL/GenBank/DDBJ whole genome shotgun (WGS) entry which is preliminary data.</text>
</comment>
<proteinExistence type="predicted"/>
<feature type="non-terminal residue" evidence="3">
    <location>
        <position position="1"/>
    </location>
</feature>
<name>A0A0F8YFT1_9ZZZZ</name>
<dbReference type="GO" id="GO:0016226">
    <property type="term" value="P:iron-sulfur cluster assembly"/>
    <property type="evidence" value="ECO:0007669"/>
    <property type="project" value="InterPro"/>
</dbReference>
<feature type="non-terminal residue" evidence="3">
    <location>
        <position position="346"/>
    </location>
</feature>
<dbReference type="PANTHER" id="PTHR43575">
    <property type="entry name" value="PROTEIN ABCI7, CHLOROPLASTIC"/>
    <property type="match status" value="1"/>
</dbReference>
<dbReference type="PANTHER" id="PTHR43575:SF1">
    <property type="entry name" value="PROTEIN ABCI7, CHLOROPLASTIC"/>
    <property type="match status" value="1"/>
</dbReference>